<dbReference type="InterPro" id="IPR036909">
    <property type="entry name" value="Cyt_c-like_dom_sf"/>
</dbReference>
<dbReference type="GO" id="GO:0020037">
    <property type="term" value="F:heme binding"/>
    <property type="evidence" value="ECO:0007669"/>
    <property type="project" value="InterPro"/>
</dbReference>
<feature type="domain" description="Cytochrome c" evidence="6">
    <location>
        <begin position="52"/>
        <end position="166"/>
    </location>
</feature>
<dbReference type="EMBL" id="CP040442">
    <property type="protein sequence ID" value="QOW09552.1"/>
    <property type="molecule type" value="Genomic_DNA"/>
</dbReference>
<evidence type="ECO:0000256" key="4">
    <source>
        <dbReference type="PROSITE-ProRule" id="PRU00433"/>
    </source>
</evidence>
<accession>A0A7M2Y827</accession>
<keyword evidence="5" id="KW-0812">Transmembrane</keyword>
<dbReference type="PROSITE" id="PS51007">
    <property type="entry name" value="CYTC"/>
    <property type="match status" value="2"/>
</dbReference>
<dbReference type="InterPro" id="IPR051459">
    <property type="entry name" value="Cytochrome_c-type_DH"/>
</dbReference>
<keyword evidence="3 4" id="KW-0408">Iron</keyword>
<dbReference type="AlphaFoldDB" id="A0A7M2Y827"/>
<dbReference type="GO" id="GO:0046872">
    <property type="term" value="F:metal ion binding"/>
    <property type="evidence" value="ECO:0007669"/>
    <property type="project" value="UniProtKB-KW"/>
</dbReference>
<keyword evidence="1 4" id="KW-0349">Heme</keyword>
<evidence type="ECO:0000256" key="5">
    <source>
        <dbReference type="SAM" id="Phobius"/>
    </source>
</evidence>
<dbReference type="PANTHER" id="PTHR35008:SF8">
    <property type="entry name" value="ALCOHOL DEHYDROGENASE CYTOCHROME C SUBUNIT"/>
    <property type="match status" value="1"/>
</dbReference>
<keyword evidence="8" id="KW-1185">Reference proteome</keyword>
<keyword evidence="5" id="KW-1133">Transmembrane helix</keyword>
<dbReference type="SUPFAM" id="SSF46626">
    <property type="entry name" value="Cytochrome c"/>
    <property type="match status" value="2"/>
</dbReference>
<organism evidence="7 8">
    <name type="scientific">Kaistella flava</name>
    <name type="common">ex Peng et al. 2021</name>
    <dbReference type="NCBI Taxonomy" id="2038776"/>
    <lineage>
        <taxon>Bacteria</taxon>
        <taxon>Pseudomonadati</taxon>
        <taxon>Bacteroidota</taxon>
        <taxon>Flavobacteriia</taxon>
        <taxon>Flavobacteriales</taxon>
        <taxon>Weeksellaceae</taxon>
        <taxon>Chryseobacterium group</taxon>
        <taxon>Kaistella</taxon>
    </lineage>
</organism>
<protein>
    <submittedName>
        <fullName evidence="7">Cytochrome c</fullName>
    </submittedName>
</protein>
<dbReference type="InterPro" id="IPR009056">
    <property type="entry name" value="Cyt_c-like_dom"/>
</dbReference>
<evidence type="ECO:0000256" key="3">
    <source>
        <dbReference type="ARBA" id="ARBA00023004"/>
    </source>
</evidence>
<evidence type="ECO:0000313" key="7">
    <source>
        <dbReference type="EMBL" id="QOW09552.1"/>
    </source>
</evidence>
<reference evidence="7 8" key="1">
    <citation type="submission" date="2019-05" db="EMBL/GenBank/DDBJ databases">
        <title>Chryseobacterium sp. isolated from King George Island, maritime Antarctica.</title>
        <authorList>
            <person name="Peng X."/>
        </authorList>
    </citation>
    <scope>NUCLEOTIDE SEQUENCE [LARGE SCALE GENOMIC DNA]</scope>
    <source>
        <strain evidence="7 8">7-3A</strain>
    </source>
</reference>
<dbReference type="PANTHER" id="PTHR35008">
    <property type="entry name" value="BLL4482 PROTEIN-RELATED"/>
    <property type="match status" value="1"/>
</dbReference>
<feature type="domain" description="Cytochrome c" evidence="6">
    <location>
        <begin position="202"/>
        <end position="319"/>
    </location>
</feature>
<dbReference type="KEGG" id="kfa:Q73A0000_03810"/>
<sequence length="335" mass="37707">MKVPKTNERLFKILLWFFIIIGIIGISILSYVKFFLPNVGEAPSMTIERTPERIARGQYLANHVTNCMDCHSKRDWTRFAGASTEGTLGIGGDLFDKNFGFPGKYYAKNITPYGLSRYTDGELFRVITTGVTKEGEAIFPVMPYHYYGQMDQEDIKSIIAYIRTLKSIENRVPNSTSDFPMNFIINTIPHQANFTIIPAKTDIINYGKYLTNAAACVECHTKFEKGSLVAGTEFGGGREFPFPNGSIVRSSNISPDKETGLGDWTEKMFLDLFHTRSDSTILNTKLKPGDFNSMMPWTMYGKMNDEDLSAIFAYLKTVKPIKNSVVRFTSGKEGE</sequence>
<evidence type="ECO:0000256" key="2">
    <source>
        <dbReference type="ARBA" id="ARBA00022723"/>
    </source>
</evidence>
<dbReference type="GO" id="GO:0009055">
    <property type="term" value="F:electron transfer activity"/>
    <property type="evidence" value="ECO:0007669"/>
    <property type="project" value="InterPro"/>
</dbReference>
<proteinExistence type="predicted"/>
<evidence type="ECO:0000256" key="1">
    <source>
        <dbReference type="ARBA" id="ARBA00022617"/>
    </source>
</evidence>
<dbReference type="Gene3D" id="1.10.760.10">
    <property type="entry name" value="Cytochrome c-like domain"/>
    <property type="match status" value="2"/>
</dbReference>
<dbReference type="Pfam" id="PF00034">
    <property type="entry name" value="Cytochrom_C"/>
    <property type="match status" value="1"/>
</dbReference>
<name>A0A7M2Y827_9FLAO</name>
<keyword evidence="5" id="KW-0472">Membrane</keyword>
<feature type="transmembrane region" description="Helical" evidence="5">
    <location>
        <begin position="12"/>
        <end position="36"/>
    </location>
</feature>
<evidence type="ECO:0000259" key="6">
    <source>
        <dbReference type="PROSITE" id="PS51007"/>
    </source>
</evidence>
<dbReference type="Proteomes" id="UP000594195">
    <property type="component" value="Chromosome"/>
</dbReference>
<gene>
    <name evidence="7" type="ORF">Q73A0000_03810</name>
</gene>
<evidence type="ECO:0000313" key="8">
    <source>
        <dbReference type="Proteomes" id="UP000594195"/>
    </source>
</evidence>
<keyword evidence="2 4" id="KW-0479">Metal-binding</keyword>